<feature type="transmembrane region" description="Helical" evidence="5">
    <location>
        <begin position="103"/>
        <end position="124"/>
    </location>
</feature>
<comment type="caution">
    <text evidence="7">The sequence shown here is derived from an EMBL/GenBank/DDBJ whole genome shotgun (WGS) entry which is preliminary data.</text>
</comment>
<feature type="transmembrane region" description="Helical" evidence="5">
    <location>
        <begin position="208"/>
        <end position="229"/>
    </location>
</feature>
<feature type="transmembrane region" description="Helical" evidence="5">
    <location>
        <begin position="130"/>
        <end position="151"/>
    </location>
</feature>
<keyword evidence="8" id="KW-1185">Reference proteome</keyword>
<dbReference type="InterPro" id="IPR044880">
    <property type="entry name" value="NCX_ion-bd_dom_sf"/>
</dbReference>
<dbReference type="GO" id="GO:0005886">
    <property type="term" value="C:plasma membrane"/>
    <property type="evidence" value="ECO:0007669"/>
    <property type="project" value="TreeGrafter"/>
</dbReference>
<dbReference type="AlphaFoldDB" id="A0AA46DXP2"/>
<organism evidence="7 8">
    <name type="scientific">Hypnocyclicus thermotrophus</name>
    <dbReference type="NCBI Taxonomy" id="1627895"/>
    <lineage>
        <taxon>Bacteria</taxon>
        <taxon>Fusobacteriati</taxon>
        <taxon>Fusobacteriota</taxon>
        <taxon>Fusobacteriia</taxon>
        <taxon>Fusobacteriales</taxon>
        <taxon>Fusobacteriaceae</taxon>
        <taxon>Hypnocyclicus</taxon>
    </lineage>
</organism>
<feature type="transmembrane region" description="Helical" evidence="5">
    <location>
        <begin position="311"/>
        <end position="330"/>
    </location>
</feature>
<evidence type="ECO:0000256" key="5">
    <source>
        <dbReference type="SAM" id="Phobius"/>
    </source>
</evidence>
<dbReference type="PANTHER" id="PTHR10846">
    <property type="entry name" value="SODIUM/POTASSIUM/CALCIUM EXCHANGER"/>
    <property type="match status" value="1"/>
</dbReference>
<dbReference type="Proteomes" id="UP000294678">
    <property type="component" value="Unassembled WGS sequence"/>
</dbReference>
<feature type="domain" description="Sodium/calcium exchanger membrane region" evidence="6">
    <location>
        <begin position="4"/>
        <end position="145"/>
    </location>
</feature>
<evidence type="ECO:0000313" key="8">
    <source>
        <dbReference type="Proteomes" id="UP000294678"/>
    </source>
</evidence>
<keyword evidence="2 5" id="KW-0812">Transmembrane</keyword>
<evidence type="ECO:0000256" key="2">
    <source>
        <dbReference type="ARBA" id="ARBA00022692"/>
    </source>
</evidence>
<evidence type="ECO:0000256" key="4">
    <source>
        <dbReference type="ARBA" id="ARBA00023136"/>
    </source>
</evidence>
<dbReference type="EMBL" id="SOBG01000007">
    <property type="protein sequence ID" value="TDT68598.1"/>
    <property type="molecule type" value="Genomic_DNA"/>
</dbReference>
<feature type="domain" description="Sodium/calcium exchanger membrane region" evidence="6">
    <location>
        <begin position="184"/>
        <end position="328"/>
    </location>
</feature>
<dbReference type="Pfam" id="PF01699">
    <property type="entry name" value="Na_Ca_ex"/>
    <property type="match status" value="2"/>
</dbReference>
<comment type="subcellular location">
    <subcellularLocation>
        <location evidence="1">Membrane</location>
        <topology evidence="1">Multi-pass membrane protein</topology>
    </subcellularLocation>
</comment>
<dbReference type="Gene3D" id="1.20.1420.30">
    <property type="entry name" value="NCX, central ion-binding region"/>
    <property type="match status" value="2"/>
</dbReference>
<dbReference type="GO" id="GO:0008273">
    <property type="term" value="F:calcium, potassium:sodium antiporter activity"/>
    <property type="evidence" value="ECO:0007669"/>
    <property type="project" value="TreeGrafter"/>
</dbReference>
<protein>
    <submittedName>
        <fullName evidence="7">Cation:H+ antiporter</fullName>
    </submittedName>
</protein>
<dbReference type="PANTHER" id="PTHR10846:SF8">
    <property type="entry name" value="INNER MEMBRANE PROTEIN YRBG"/>
    <property type="match status" value="1"/>
</dbReference>
<feature type="transmembrane region" description="Helical" evidence="5">
    <location>
        <begin position="250"/>
        <end position="271"/>
    </location>
</feature>
<dbReference type="GO" id="GO:0005262">
    <property type="term" value="F:calcium channel activity"/>
    <property type="evidence" value="ECO:0007669"/>
    <property type="project" value="TreeGrafter"/>
</dbReference>
<gene>
    <name evidence="7" type="ORF">EV215_1665</name>
</gene>
<keyword evidence="4 5" id="KW-0472">Membrane</keyword>
<keyword evidence="3 5" id="KW-1133">Transmembrane helix</keyword>
<dbReference type="RefSeq" id="WP_134113532.1">
    <property type="nucleotide sequence ID" value="NZ_SOBG01000007.1"/>
</dbReference>
<proteinExistence type="predicted"/>
<dbReference type="InterPro" id="IPR004481">
    <property type="entry name" value="K/Na/Ca-exchanger"/>
</dbReference>
<dbReference type="InterPro" id="IPR004837">
    <property type="entry name" value="NaCa_Exmemb"/>
</dbReference>
<evidence type="ECO:0000313" key="7">
    <source>
        <dbReference type="EMBL" id="TDT68598.1"/>
    </source>
</evidence>
<feature type="transmembrane region" description="Helical" evidence="5">
    <location>
        <begin position="38"/>
        <end position="62"/>
    </location>
</feature>
<evidence type="ECO:0000256" key="1">
    <source>
        <dbReference type="ARBA" id="ARBA00004141"/>
    </source>
</evidence>
<feature type="transmembrane region" description="Helical" evidence="5">
    <location>
        <begin position="184"/>
        <end position="202"/>
    </location>
</feature>
<evidence type="ECO:0000256" key="3">
    <source>
        <dbReference type="ARBA" id="ARBA00022989"/>
    </source>
</evidence>
<evidence type="ECO:0000259" key="6">
    <source>
        <dbReference type="Pfam" id="PF01699"/>
    </source>
</evidence>
<feature type="transmembrane region" description="Helical" evidence="5">
    <location>
        <begin position="283"/>
        <end position="304"/>
    </location>
</feature>
<accession>A0AA46DXP2</accession>
<sequence length="331" mass="37259">MVYLLIFCILAYLTIKTGQNLSIYGDAIGDIKELDKSWIGIVMLASITSLPEMITSIFSTLLGHPDMAVSNIFGSNIFNVFIICILDVFVIKNICFTNKIDRGHLLPGFFSILISIFFIFGYIFKSFNVFHISIISIIIFIVYLVSMRLVYIYQNEYEFNMENNIGIEIEEKQNLAYKEAKKGFIINAILIVLFGIGLSYTADRISIIPIFGITLGASFVGTILLAVATSLPELTVSIQAVKLGAYDMSIGNILGSNLFNLSLLILIDLFYFKGAMFDKLTEYHIISMAASVIMVLIIILGTFFNKKKKPYDGYLVGIIYIISMYILYIYR</sequence>
<feature type="transmembrane region" description="Helical" evidence="5">
    <location>
        <begin position="68"/>
        <end position="91"/>
    </location>
</feature>
<reference evidence="7 8" key="1">
    <citation type="submission" date="2019-03" db="EMBL/GenBank/DDBJ databases">
        <title>Genomic Encyclopedia of Type Strains, Phase IV (KMG-IV): sequencing the most valuable type-strain genomes for metagenomic binning, comparative biology and taxonomic classification.</title>
        <authorList>
            <person name="Goeker M."/>
        </authorList>
    </citation>
    <scope>NUCLEOTIDE SEQUENCE [LARGE SCALE GENOMIC DNA]</scope>
    <source>
        <strain evidence="7 8">DSM 100055</strain>
    </source>
</reference>
<name>A0AA46DXP2_9FUSO</name>
<dbReference type="GO" id="GO:0006874">
    <property type="term" value="P:intracellular calcium ion homeostasis"/>
    <property type="evidence" value="ECO:0007669"/>
    <property type="project" value="TreeGrafter"/>
</dbReference>